<dbReference type="InterPro" id="IPR003738">
    <property type="entry name" value="SRAP"/>
</dbReference>
<dbReference type="Gene3D" id="3.90.1680.10">
    <property type="entry name" value="SOS response associated peptidase-like"/>
    <property type="match status" value="1"/>
</dbReference>
<dbReference type="SUPFAM" id="SSF143081">
    <property type="entry name" value="BB1717-like"/>
    <property type="match status" value="1"/>
</dbReference>
<dbReference type="InterPro" id="IPR036590">
    <property type="entry name" value="SRAP-like"/>
</dbReference>
<dbReference type="EMBL" id="AHAM01000269">
    <property type="protein sequence ID" value="EHK53438.1"/>
    <property type="molecule type" value="Genomic_DNA"/>
</dbReference>
<reference evidence="1 2" key="1">
    <citation type="journal article" date="2012" name="J. Bacteriol.">
        <title>Draft Genome Sequence of Mesorhizobium alhagi CCNWXJ12-2T, a Novel Salt-Resistant Species Isolated from the Desert of Northwestern China.</title>
        <authorList>
            <person name="Zhou M."/>
            <person name="Chen W."/>
            <person name="Chen H."/>
            <person name="Wei G."/>
        </authorList>
    </citation>
    <scope>NUCLEOTIDE SEQUENCE [LARGE SCALE GENOMIC DNA]</scope>
    <source>
        <strain evidence="1 2">CCNWXJ12-2</strain>
    </source>
</reference>
<evidence type="ECO:0000313" key="2">
    <source>
        <dbReference type="Proteomes" id="UP000003250"/>
    </source>
</evidence>
<sequence length="58" mass="6544">MHDHHGAAREPVSQIRDRMPVILDQSAYDAWLDRSNSAPKQVLSQNLNGKLEFASADR</sequence>
<dbReference type="PATRIC" id="fig|1107882.3.peg.5839"/>
<keyword evidence="2" id="KW-1185">Reference proteome</keyword>
<proteinExistence type="predicted"/>
<dbReference type="GO" id="GO:0003697">
    <property type="term" value="F:single-stranded DNA binding"/>
    <property type="evidence" value="ECO:0007669"/>
    <property type="project" value="InterPro"/>
</dbReference>
<dbReference type="GO" id="GO:0106300">
    <property type="term" value="P:protein-DNA covalent cross-linking repair"/>
    <property type="evidence" value="ECO:0007669"/>
    <property type="project" value="InterPro"/>
</dbReference>
<accession>H0I0P4</accession>
<name>H0I0P4_9HYPH</name>
<dbReference type="AlphaFoldDB" id="H0I0P4"/>
<gene>
    <name evidence="1" type="ORF">MAXJ12_30157</name>
</gene>
<dbReference type="Pfam" id="PF02586">
    <property type="entry name" value="SRAP"/>
    <property type="match status" value="1"/>
</dbReference>
<evidence type="ECO:0008006" key="3">
    <source>
        <dbReference type="Google" id="ProtNLM"/>
    </source>
</evidence>
<organism evidence="1 2">
    <name type="scientific">Mesorhizobium alhagi CCNWXJ12-2</name>
    <dbReference type="NCBI Taxonomy" id="1107882"/>
    <lineage>
        <taxon>Bacteria</taxon>
        <taxon>Pseudomonadati</taxon>
        <taxon>Pseudomonadota</taxon>
        <taxon>Alphaproteobacteria</taxon>
        <taxon>Hyphomicrobiales</taxon>
        <taxon>Phyllobacteriaceae</taxon>
        <taxon>Allomesorhizobium</taxon>
    </lineage>
</organism>
<dbReference type="Proteomes" id="UP000003250">
    <property type="component" value="Unassembled WGS sequence"/>
</dbReference>
<protein>
    <recommendedName>
        <fullName evidence="3">Abasic site processing protein</fullName>
    </recommendedName>
</protein>
<evidence type="ECO:0000313" key="1">
    <source>
        <dbReference type="EMBL" id="EHK53438.1"/>
    </source>
</evidence>